<accession>A0A7J9AXU8</accession>
<feature type="non-terminal residue" evidence="2">
    <location>
        <position position="1"/>
    </location>
</feature>
<gene>
    <name evidence="2" type="ORF">Golax_001125</name>
</gene>
<dbReference type="PANTHER" id="PTHR33710">
    <property type="entry name" value="BNAC02G09200D PROTEIN"/>
    <property type="match status" value="1"/>
</dbReference>
<evidence type="ECO:0000256" key="1">
    <source>
        <dbReference type="SAM" id="MobiDB-lite"/>
    </source>
</evidence>
<keyword evidence="3" id="KW-1185">Reference proteome</keyword>
<evidence type="ECO:0008006" key="4">
    <source>
        <dbReference type="Google" id="ProtNLM"/>
    </source>
</evidence>
<feature type="compositionally biased region" description="Basic and acidic residues" evidence="1">
    <location>
        <begin position="181"/>
        <end position="194"/>
    </location>
</feature>
<sequence>MEGRTWLFRKSLILFDKLTQSLEISQIRLHLSPFWLKISPCLPEFDKKDLLHAIGVTFGGVLRSEICREWCRLKINLNVQKPLRRVGHGLSDCSEWNPAEKIKIKEDPPYTLALKAESNVIGKERGLQSSGEEKLMEEQKEVSTDMKDEQMNEIKNMQVINLNLAKKTSWRRDISNQSRAQRKDESSIRKRKANKDEVEIGGIEEVYEDRIKRLKKDGGKICGKMLTEVMINEMEQSDVCLLMGSAAANRQVRRSCGFQNGIDVEAEGSRGGLYLAWKEEINVTLRSFSMNHIDDMKLGQDQSHPWLVSRDFNEIMYSFEKSGGLPRDERRMEAFRETLEECHLVDLGYTGVWFTWERGNLPETNIRERLDRGVANDKWRNLFPTSNIHYLTHS</sequence>
<comment type="caution">
    <text evidence="2">The sequence shown here is derived from an EMBL/GenBank/DDBJ whole genome shotgun (WGS) entry which is preliminary data.</text>
</comment>
<dbReference type="SUPFAM" id="SSF56219">
    <property type="entry name" value="DNase I-like"/>
    <property type="match status" value="1"/>
</dbReference>
<dbReference type="InterPro" id="IPR036691">
    <property type="entry name" value="Endo/exonu/phosph_ase_sf"/>
</dbReference>
<protein>
    <recommendedName>
        <fullName evidence="4">DUF4283 domain-containing protein</fullName>
    </recommendedName>
</protein>
<name>A0A7J9AXU8_9ROSI</name>
<dbReference type="EMBL" id="JABEZV010000013">
    <property type="protein sequence ID" value="MBA0728204.1"/>
    <property type="molecule type" value="Genomic_DNA"/>
</dbReference>
<dbReference type="Proteomes" id="UP000593574">
    <property type="component" value="Unassembled WGS sequence"/>
</dbReference>
<feature type="region of interest" description="Disordered" evidence="1">
    <location>
        <begin position="171"/>
        <end position="194"/>
    </location>
</feature>
<dbReference type="Gene3D" id="3.60.10.10">
    <property type="entry name" value="Endonuclease/exonuclease/phosphatase"/>
    <property type="match status" value="1"/>
</dbReference>
<organism evidence="2 3">
    <name type="scientific">Gossypium laxum</name>
    <dbReference type="NCBI Taxonomy" id="34288"/>
    <lineage>
        <taxon>Eukaryota</taxon>
        <taxon>Viridiplantae</taxon>
        <taxon>Streptophyta</taxon>
        <taxon>Embryophyta</taxon>
        <taxon>Tracheophyta</taxon>
        <taxon>Spermatophyta</taxon>
        <taxon>Magnoliopsida</taxon>
        <taxon>eudicotyledons</taxon>
        <taxon>Gunneridae</taxon>
        <taxon>Pentapetalae</taxon>
        <taxon>rosids</taxon>
        <taxon>malvids</taxon>
        <taxon>Malvales</taxon>
        <taxon>Malvaceae</taxon>
        <taxon>Malvoideae</taxon>
        <taxon>Gossypium</taxon>
    </lineage>
</organism>
<dbReference type="AlphaFoldDB" id="A0A7J9AXU8"/>
<reference evidence="2 3" key="1">
    <citation type="journal article" date="2019" name="Genome Biol. Evol.">
        <title>Insights into the evolution of the New World diploid cottons (Gossypium, subgenus Houzingenia) based on genome sequencing.</title>
        <authorList>
            <person name="Grover C.E."/>
            <person name="Arick M.A. 2nd"/>
            <person name="Thrash A."/>
            <person name="Conover J.L."/>
            <person name="Sanders W.S."/>
            <person name="Peterson D.G."/>
            <person name="Frelichowski J.E."/>
            <person name="Scheffler J.A."/>
            <person name="Scheffler B.E."/>
            <person name="Wendel J.F."/>
        </authorList>
    </citation>
    <scope>NUCLEOTIDE SEQUENCE [LARGE SCALE GENOMIC DNA]</scope>
    <source>
        <strain evidence="2">4</strain>
        <tissue evidence="2">Leaf</tissue>
    </source>
</reference>
<evidence type="ECO:0000313" key="3">
    <source>
        <dbReference type="Proteomes" id="UP000593574"/>
    </source>
</evidence>
<evidence type="ECO:0000313" key="2">
    <source>
        <dbReference type="EMBL" id="MBA0728204.1"/>
    </source>
</evidence>
<proteinExistence type="predicted"/>
<dbReference type="PANTHER" id="PTHR33710:SF62">
    <property type="entry name" value="DUF4283 DOMAIN PROTEIN"/>
    <property type="match status" value="1"/>
</dbReference>